<keyword evidence="2" id="KW-1185">Reference proteome</keyword>
<dbReference type="EMBL" id="BSNG01000004">
    <property type="protein sequence ID" value="GLQ12372.1"/>
    <property type="molecule type" value="Genomic_DNA"/>
</dbReference>
<protein>
    <submittedName>
        <fullName evidence="1">Uncharacterized protein</fullName>
    </submittedName>
</protein>
<reference evidence="1" key="2">
    <citation type="submission" date="2023-01" db="EMBL/GenBank/DDBJ databases">
        <title>Draft genome sequence of Devosia yakushimensis strain NBRC 103855.</title>
        <authorList>
            <person name="Sun Q."/>
            <person name="Mori K."/>
        </authorList>
    </citation>
    <scope>NUCLEOTIDE SEQUENCE</scope>
    <source>
        <strain evidence="1">NBRC 103855</strain>
    </source>
</reference>
<accession>A0ABQ5ULY9</accession>
<reference evidence="1" key="1">
    <citation type="journal article" date="2014" name="Int. J. Syst. Evol. Microbiol.">
        <title>Complete genome of a new Firmicutes species belonging to the dominant human colonic microbiota ('Ruminococcus bicirculans') reveals two chromosomes and a selective capacity to utilize plant glucans.</title>
        <authorList>
            <consortium name="NISC Comparative Sequencing Program"/>
            <person name="Wegmann U."/>
            <person name="Louis P."/>
            <person name="Goesmann A."/>
            <person name="Henrissat B."/>
            <person name="Duncan S.H."/>
            <person name="Flint H.J."/>
        </authorList>
    </citation>
    <scope>NUCLEOTIDE SEQUENCE</scope>
    <source>
        <strain evidence="1">NBRC 103855</strain>
    </source>
</reference>
<proteinExistence type="predicted"/>
<name>A0ABQ5ULY9_9HYPH</name>
<comment type="caution">
    <text evidence="1">The sequence shown here is derived from an EMBL/GenBank/DDBJ whole genome shotgun (WGS) entry which is preliminary data.</text>
</comment>
<sequence length="61" mass="6916">MGGAIAQDYMFGRIKQRTAIYRLTSAHDLPLKHLPFKTLPSFQTVWTDIYGALSYNNGIRA</sequence>
<gene>
    <name evidence="1" type="ORF">GCM10007913_43050</name>
</gene>
<evidence type="ECO:0000313" key="1">
    <source>
        <dbReference type="EMBL" id="GLQ12372.1"/>
    </source>
</evidence>
<organism evidence="1 2">
    <name type="scientific">Devosia yakushimensis</name>
    <dbReference type="NCBI Taxonomy" id="470028"/>
    <lineage>
        <taxon>Bacteria</taxon>
        <taxon>Pseudomonadati</taxon>
        <taxon>Pseudomonadota</taxon>
        <taxon>Alphaproteobacteria</taxon>
        <taxon>Hyphomicrobiales</taxon>
        <taxon>Devosiaceae</taxon>
        <taxon>Devosia</taxon>
    </lineage>
</organism>
<evidence type="ECO:0000313" key="2">
    <source>
        <dbReference type="Proteomes" id="UP001161406"/>
    </source>
</evidence>
<dbReference type="Proteomes" id="UP001161406">
    <property type="component" value="Unassembled WGS sequence"/>
</dbReference>